<sequence length="62" mass="6864">MRHREIVRASIGRADDTPITSAVPPKQAIGVGAGSVEKIERARCGNNQAKREQKLTTMRIHR</sequence>
<dbReference type="Proteomes" id="UP000243680">
    <property type="component" value="Chromosome 1"/>
</dbReference>
<evidence type="ECO:0000256" key="1">
    <source>
        <dbReference type="SAM" id="MobiDB-lite"/>
    </source>
</evidence>
<name>A0A1B4LA99_9BURK</name>
<dbReference type="AlphaFoldDB" id="A0A1B4LA99"/>
<feature type="region of interest" description="Disordered" evidence="1">
    <location>
        <begin position="1"/>
        <end position="26"/>
    </location>
</feature>
<protein>
    <submittedName>
        <fullName evidence="2">Uncharacterized protein</fullName>
    </submittedName>
</protein>
<reference evidence="2 3" key="1">
    <citation type="submission" date="2015-12" db="EMBL/GenBank/DDBJ databases">
        <title>Diversity of Burkholderia near neighbor genomes.</title>
        <authorList>
            <person name="Sahl J."/>
            <person name="Wagner D."/>
            <person name="Keim P."/>
        </authorList>
    </citation>
    <scope>NUCLEOTIDE SEQUENCE [LARGE SCALE GENOMIC DNA]</scope>
    <source>
        <strain evidence="2 3">MSMB0783</strain>
    </source>
</reference>
<proteinExistence type="predicted"/>
<dbReference type="EMBL" id="CP013420">
    <property type="protein sequence ID" value="AOJ74086.1"/>
    <property type="molecule type" value="Genomic_DNA"/>
</dbReference>
<accession>A0A1B4LA99</accession>
<evidence type="ECO:0000313" key="3">
    <source>
        <dbReference type="Proteomes" id="UP000243680"/>
    </source>
</evidence>
<organism evidence="2 3">
    <name type="scientific">Burkholderia ubonensis</name>
    <dbReference type="NCBI Taxonomy" id="101571"/>
    <lineage>
        <taxon>Bacteria</taxon>
        <taxon>Pseudomonadati</taxon>
        <taxon>Pseudomonadota</taxon>
        <taxon>Betaproteobacteria</taxon>
        <taxon>Burkholderiales</taxon>
        <taxon>Burkholderiaceae</taxon>
        <taxon>Burkholderia</taxon>
        <taxon>Burkholderia cepacia complex</taxon>
    </lineage>
</organism>
<evidence type="ECO:0000313" key="2">
    <source>
        <dbReference type="EMBL" id="AOJ74086.1"/>
    </source>
</evidence>
<gene>
    <name evidence="2" type="ORF">WJ35_02665</name>
</gene>